<evidence type="ECO:0000313" key="1">
    <source>
        <dbReference type="EMBL" id="PKQ28454.1"/>
    </source>
</evidence>
<dbReference type="AlphaFoldDB" id="A0A2N3G799"/>
<dbReference type="Pfam" id="PF10133">
    <property type="entry name" value="CooT"/>
    <property type="match status" value="1"/>
</dbReference>
<evidence type="ECO:0000313" key="2">
    <source>
        <dbReference type="Proteomes" id="UP000233654"/>
    </source>
</evidence>
<sequence>MCESNVYLRDDEGEKLVMEDAVFVENVGGLIKVTDILGNHREFAGKLEEVTFLEHRIVISA</sequence>
<accession>A0A2N3G799</accession>
<comment type="caution">
    <text evidence="1">The sequence shown here is derived from an EMBL/GenBank/DDBJ whole genome shotgun (WGS) entry which is preliminary data.</text>
</comment>
<protein>
    <recommendedName>
        <fullName evidence="3">RNA-binding protein</fullName>
    </recommendedName>
</protein>
<reference evidence="1 2" key="1">
    <citation type="journal article" date="2017" name="ISME J.">
        <title>Potential for microbial H2 and metal transformations associated with novel bacteria and archaea in deep terrestrial subsurface sediments.</title>
        <authorList>
            <person name="Hernsdorf A.W."/>
            <person name="Amano Y."/>
            <person name="Miyakawa K."/>
            <person name="Ise K."/>
            <person name="Suzuki Y."/>
            <person name="Anantharaman K."/>
            <person name="Probst A."/>
            <person name="Burstein D."/>
            <person name="Thomas B.C."/>
            <person name="Banfield J.F."/>
        </authorList>
    </citation>
    <scope>NUCLEOTIDE SEQUENCE [LARGE SCALE GENOMIC DNA]</scope>
    <source>
        <strain evidence="1">HGW-Actinobacteria-3</strain>
    </source>
</reference>
<name>A0A2N3G799_9ACTN</name>
<dbReference type="InterPro" id="IPR019300">
    <property type="entry name" value="CooT"/>
</dbReference>
<organism evidence="1 2">
    <name type="scientific">Candidatus Anoxymicrobium japonicum</name>
    <dbReference type="NCBI Taxonomy" id="2013648"/>
    <lineage>
        <taxon>Bacteria</taxon>
        <taxon>Bacillati</taxon>
        <taxon>Actinomycetota</taxon>
        <taxon>Candidatus Geothermincolia</taxon>
        <taxon>Candidatus Geothermincolales</taxon>
        <taxon>Candidatus Anoxymicrobiaceae</taxon>
        <taxon>Candidatus Anoxymicrobium</taxon>
    </lineage>
</organism>
<dbReference type="Proteomes" id="UP000233654">
    <property type="component" value="Unassembled WGS sequence"/>
</dbReference>
<proteinExistence type="predicted"/>
<gene>
    <name evidence="1" type="ORF">CVT63_02605</name>
</gene>
<dbReference type="EMBL" id="PHEX01000015">
    <property type="protein sequence ID" value="PKQ28454.1"/>
    <property type="molecule type" value="Genomic_DNA"/>
</dbReference>
<evidence type="ECO:0008006" key="3">
    <source>
        <dbReference type="Google" id="ProtNLM"/>
    </source>
</evidence>